<evidence type="ECO:0000313" key="5">
    <source>
        <dbReference type="Proteomes" id="UP000242520"/>
    </source>
</evidence>
<dbReference type="Gene3D" id="3.40.1550.10">
    <property type="entry name" value="CheC-like"/>
    <property type="match status" value="1"/>
</dbReference>
<dbReference type="STRING" id="1123350.SAMN02744040_00227"/>
<protein>
    <submittedName>
        <fullName evidence="4">Chemotaxis protein CheC</fullName>
    </submittedName>
</protein>
<keyword evidence="5" id="KW-1185">Reference proteome</keyword>
<evidence type="ECO:0000256" key="1">
    <source>
        <dbReference type="ARBA" id="ARBA00022500"/>
    </source>
</evidence>
<evidence type="ECO:0000313" key="4">
    <source>
        <dbReference type="EMBL" id="SHG93183.1"/>
    </source>
</evidence>
<evidence type="ECO:0000259" key="3">
    <source>
        <dbReference type="Pfam" id="PF04509"/>
    </source>
</evidence>
<feature type="domain" description="CheC-like protein" evidence="3">
    <location>
        <begin position="28"/>
        <end position="61"/>
    </location>
</feature>
<gene>
    <name evidence="4" type="ORF">SAMN02744040_00227</name>
</gene>
<dbReference type="CDD" id="cd17909">
    <property type="entry name" value="CheC_ClassI"/>
    <property type="match status" value="1"/>
</dbReference>
<evidence type="ECO:0000256" key="2">
    <source>
        <dbReference type="ARBA" id="ARBA00022801"/>
    </source>
</evidence>
<dbReference type="GO" id="GO:0016787">
    <property type="term" value="F:hydrolase activity"/>
    <property type="evidence" value="ECO:0007669"/>
    <property type="project" value="UniProtKB-KW"/>
</dbReference>
<feature type="domain" description="CheC-like protein" evidence="3">
    <location>
        <begin position="123"/>
        <end position="159"/>
    </location>
</feature>
<dbReference type="PANTHER" id="PTHR43693:SF1">
    <property type="entry name" value="PROTEIN PHOSPHATASE CHEZ"/>
    <property type="match status" value="1"/>
</dbReference>
<dbReference type="PANTHER" id="PTHR43693">
    <property type="entry name" value="PROTEIN PHOSPHATASE CHEZ"/>
    <property type="match status" value="1"/>
</dbReference>
<dbReference type="AlphaFoldDB" id="A0A1M5NW22"/>
<dbReference type="GO" id="GO:0006935">
    <property type="term" value="P:chemotaxis"/>
    <property type="evidence" value="ECO:0007669"/>
    <property type="project" value="UniProtKB-KW"/>
</dbReference>
<dbReference type="EMBL" id="FQXH01000005">
    <property type="protein sequence ID" value="SHG93183.1"/>
    <property type="molecule type" value="Genomic_DNA"/>
</dbReference>
<dbReference type="InterPro" id="IPR007597">
    <property type="entry name" value="CheC"/>
</dbReference>
<sequence length="221" mass="24304">MTKFNLRAEGEKSIMGFQINNLKGIYIDVLKEIGNIGAGNAATSLSKMINTKVDMEVPSIEILDTEKIVEILGGEELIVVGVYISFFNDINGTMLLILDKESSDNLLSMLFGKKIESEFYNEMEISALQEIGNILSSSYINAISAFSNLKINISVPCVSIDMAGSILSVPAIEYGQISDKIILIENKLKEGNNEIVGKFFLMPDIDSFKVLFKSLGVLKDE</sequence>
<name>A0A1M5NW22_9FIRM</name>
<accession>A0A1M5NW22</accession>
<dbReference type="SUPFAM" id="SSF103039">
    <property type="entry name" value="CheC-like"/>
    <property type="match status" value="1"/>
</dbReference>
<dbReference type="Proteomes" id="UP000242520">
    <property type="component" value="Unassembled WGS sequence"/>
</dbReference>
<dbReference type="Pfam" id="PF04509">
    <property type="entry name" value="CheC"/>
    <property type="match status" value="2"/>
</dbReference>
<dbReference type="InterPro" id="IPR028976">
    <property type="entry name" value="CheC-like_sf"/>
</dbReference>
<proteinExistence type="predicted"/>
<reference evidence="5" key="1">
    <citation type="submission" date="2016-11" db="EMBL/GenBank/DDBJ databases">
        <authorList>
            <person name="Varghese N."/>
            <person name="Submissions S."/>
        </authorList>
    </citation>
    <scope>NUCLEOTIDE SEQUENCE [LARGE SCALE GENOMIC DNA]</scope>
    <source>
        <strain evidence="5">DSM 15285</strain>
    </source>
</reference>
<keyword evidence="2" id="KW-0378">Hydrolase</keyword>
<keyword evidence="1" id="KW-0145">Chemotaxis</keyword>
<dbReference type="InterPro" id="IPR050992">
    <property type="entry name" value="CheZ_family_phosphatases"/>
</dbReference>
<organism evidence="4 5">
    <name type="scientific">Tepidibacter thalassicus DSM 15285</name>
    <dbReference type="NCBI Taxonomy" id="1123350"/>
    <lineage>
        <taxon>Bacteria</taxon>
        <taxon>Bacillati</taxon>
        <taxon>Bacillota</taxon>
        <taxon>Clostridia</taxon>
        <taxon>Peptostreptococcales</taxon>
        <taxon>Peptostreptococcaceae</taxon>
        <taxon>Tepidibacter</taxon>
    </lineage>
</organism>